<dbReference type="KEGG" id="bgy:BGLY_2198"/>
<feature type="signal peptide" evidence="1">
    <location>
        <begin position="1"/>
        <end position="25"/>
    </location>
</feature>
<evidence type="ECO:0000256" key="1">
    <source>
        <dbReference type="SAM" id="SignalP"/>
    </source>
</evidence>
<accession>A0AAJ4D2E8</accession>
<gene>
    <name evidence="2" type="ORF">EQZ20_11155</name>
</gene>
<organism evidence="2 3">
    <name type="scientific">Bacillus glycinifermentans</name>
    <dbReference type="NCBI Taxonomy" id="1664069"/>
    <lineage>
        <taxon>Bacteria</taxon>
        <taxon>Bacillati</taxon>
        <taxon>Bacillota</taxon>
        <taxon>Bacilli</taxon>
        <taxon>Bacillales</taxon>
        <taxon>Bacillaceae</taxon>
        <taxon>Bacillus</taxon>
    </lineage>
</organism>
<sequence length="89" mass="9516">MSFKKVLTGSALSLALLFSTAPAFAASLTDTHSAENTTKEASALDTLVVRGLPSDPDPGPTITIGSKTYYLDRVTFYPDGSYIAYYSTR</sequence>
<dbReference type="Proteomes" id="UP000288675">
    <property type="component" value="Chromosome"/>
</dbReference>
<dbReference type="AlphaFoldDB" id="A0AAJ4D2E8"/>
<proteinExistence type="predicted"/>
<protein>
    <submittedName>
        <fullName evidence="2">Transcriptional regulator</fullName>
    </submittedName>
</protein>
<dbReference type="EMBL" id="CP035232">
    <property type="protein sequence ID" value="QAT65414.1"/>
    <property type="molecule type" value="Genomic_DNA"/>
</dbReference>
<feature type="chain" id="PRO_5042601481" evidence="1">
    <location>
        <begin position="26"/>
        <end position="89"/>
    </location>
</feature>
<evidence type="ECO:0000313" key="3">
    <source>
        <dbReference type="Proteomes" id="UP000288675"/>
    </source>
</evidence>
<evidence type="ECO:0000313" key="2">
    <source>
        <dbReference type="EMBL" id="QAT65414.1"/>
    </source>
</evidence>
<reference evidence="2 3" key="1">
    <citation type="submission" date="2019-01" db="EMBL/GenBank/DDBJ databases">
        <title>Genome sequence of Bacillus glycinifermentans SRCM103574.</title>
        <authorList>
            <person name="Kong H.-J."/>
            <person name="Jeong S.-Y."/>
            <person name="Jeong D.-Y."/>
        </authorList>
    </citation>
    <scope>NUCLEOTIDE SEQUENCE [LARGE SCALE GENOMIC DNA]</scope>
    <source>
        <strain evidence="2 3">SRCM103574</strain>
    </source>
</reference>
<name>A0AAJ4D2E8_9BACI</name>
<dbReference type="GeneID" id="82853236"/>
<dbReference type="RefSeq" id="WP_046132773.1">
    <property type="nucleotide sequence ID" value="NZ_CP035232.1"/>
</dbReference>
<keyword evidence="1" id="KW-0732">Signal</keyword>